<protein>
    <submittedName>
        <fullName evidence="5">Hydrogenase maturation protease</fullName>
    </submittedName>
</protein>
<dbReference type="Gene3D" id="3.40.50.1450">
    <property type="entry name" value="HybD-like"/>
    <property type="match status" value="1"/>
</dbReference>
<dbReference type="GO" id="GO:0006508">
    <property type="term" value="P:proteolysis"/>
    <property type="evidence" value="ECO:0007669"/>
    <property type="project" value="UniProtKB-KW"/>
</dbReference>
<dbReference type="SUPFAM" id="SSF53163">
    <property type="entry name" value="HybD-like"/>
    <property type="match status" value="1"/>
</dbReference>
<keyword evidence="2 5" id="KW-0645">Protease</keyword>
<evidence type="ECO:0000256" key="3">
    <source>
        <dbReference type="ARBA" id="ARBA00022750"/>
    </source>
</evidence>
<reference evidence="5 6" key="1">
    <citation type="submission" date="2020-08" db="EMBL/GenBank/DDBJ databases">
        <title>A Genomic Blueprint of the Chicken Gut Microbiome.</title>
        <authorList>
            <person name="Gilroy R."/>
            <person name="Ravi A."/>
            <person name="Getino M."/>
            <person name="Pursley I."/>
            <person name="Horton D.L."/>
            <person name="Alikhan N.-F."/>
            <person name="Baker D."/>
            <person name="Gharbi K."/>
            <person name="Hall N."/>
            <person name="Watson M."/>
            <person name="Adriaenssens E.M."/>
            <person name="Foster-Nyarko E."/>
            <person name="Jarju S."/>
            <person name="Secka A."/>
            <person name="Antonio M."/>
            <person name="Oren A."/>
            <person name="Chaudhuri R."/>
            <person name="La Ragione R.M."/>
            <person name="Hildebrand F."/>
            <person name="Pallen M.J."/>
        </authorList>
    </citation>
    <scope>NUCLEOTIDE SEQUENCE [LARGE SCALE GENOMIC DNA]</scope>
    <source>
        <strain evidence="5 6">N37</strain>
    </source>
</reference>
<proteinExistence type="inferred from homology"/>
<keyword evidence="6" id="KW-1185">Reference proteome</keyword>
<dbReference type="GO" id="GO:0008233">
    <property type="term" value="F:peptidase activity"/>
    <property type="evidence" value="ECO:0007669"/>
    <property type="project" value="UniProtKB-KW"/>
</dbReference>
<organism evidence="5 6">
    <name type="scientific">Clostridium faecium</name>
    <dbReference type="NCBI Taxonomy" id="2762223"/>
    <lineage>
        <taxon>Bacteria</taxon>
        <taxon>Bacillati</taxon>
        <taxon>Bacillota</taxon>
        <taxon>Clostridia</taxon>
        <taxon>Eubacteriales</taxon>
        <taxon>Clostridiaceae</taxon>
        <taxon>Clostridium</taxon>
    </lineage>
</organism>
<name>A0ABR8YWX7_9CLOT</name>
<comment type="caution">
    <text evidence="5">The sequence shown here is derived from an EMBL/GenBank/DDBJ whole genome shotgun (WGS) entry which is preliminary data.</text>
</comment>
<evidence type="ECO:0000313" key="6">
    <source>
        <dbReference type="Proteomes" id="UP000627166"/>
    </source>
</evidence>
<dbReference type="PANTHER" id="PTHR30302">
    <property type="entry name" value="HYDROGENASE 1 MATURATION PROTEASE"/>
    <property type="match status" value="1"/>
</dbReference>
<keyword evidence="3" id="KW-0064">Aspartyl protease</keyword>
<dbReference type="PANTHER" id="PTHR30302:SF1">
    <property type="entry name" value="HYDROGENASE 2 MATURATION PROTEASE"/>
    <property type="match status" value="1"/>
</dbReference>
<evidence type="ECO:0000256" key="4">
    <source>
        <dbReference type="ARBA" id="ARBA00022801"/>
    </source>
</evidence>
<gene>
    <name evidence="5" type="ORF">H9637_17125</name>
</gene>
<keyword evidence="4" id="KW-0378">Hydrolase</keyword>
<evidence type="ECO:0000256" key="2">
    <source>
        <dbReference type="ARBA" id="ARBA00022670"/>
    </source>
</evidence>
<evidence type="ECO:0000256" key="1">
    <source>
        <dbReference type="ARBA" id="ARBA00006814"/>
    </source>
</evidence>
<dbReference type="EMBL" id="JACSQB010000167">
    <property type="protein sequence ID" value="MBD8048730.1"/>
    <property type="molecule type" value="Genomic_DNA"/>
</dbReference>
<dbReference type="CDD" id="cd00518">
    <property type="entry name" value="H2MP"/>
    <property type="match status" value="1"/>
</dbReference>
<dbReference type="NCBIfam" id="TIGR00072">
    <property type="entry name" value="hydrog_prot"/>
    <property type="match status" value="1"/>
</dbReference>
<dbReference type="Pfam" id="PF01750">
    <property type="entry name" value="HycI"/>
    <property type="match status" value="1"/>
</dbReference>
<dbReference type="Proteomes" id="UP000627166">
    <property type="component" value="Unassembled WGS sequence"/>
</dbReference>
<dbReference type="InterPro" id="IPR023430">
    <property type="entry name" value="Pept_HybD-like_dom_sf"/>
</dbReference>
<sequence>MKKVIAIGNRIMMDDSIGIKVVESIEEDLKRLDFNVVIGETDIDYTLNEINEGDFIIIVDSSLTEKSPGTINVSNLKNINEYNEKTYSLHQMNLIKLLSSSELFKVDGLLITIEASEIDFGMGLSRILEEKFEIIKNEVLEEIVTYSK</sequence>
<evidence type="ECO:0000313" key="5">
    <source>
        <dbReference type="EMBL" id="MBD8048730.1"/>
    </source>
</evidence>
<dbReference type="InterPro" id="IPR000671">
    <property type="entry name" value="Peptidase_A31"/>
</dbReference>
<dbReference type="RefSeq" id="WP_191741671.1">
    <property type="nucleotide sequence ID" value="NZ_JACSQB010000167.1"/>
</dbReference>
<comment type="similarity">
    <text evidence="1">Belongs to the peptidase A31 family.</text>
</comment>
<accession>A0ABR8YWX7</accession>